<evidence type="ECO:0000256" key="3">
    <source>
        <dbReference type="ARBA" id="ARBA00022692"/>
    </source>
</evidence>
<evidence type="ECO:0000313" key="14">
    <source>
        <dbReference type="Proteomes" id="UP000007110"/>
    </source>
</evidence>
<dbReference type="Proteomes" id="UP000007110">
    <property type="component" value="Unassembled WGS sequence"/>
</dbReference>
<keyword evidence="3 9" id="KW-0812">Transmembrane</keyword>
<feature type="domain" description="G-protein coupled receptors family 1 profile" evidence="12">
    <location>
        <begin position="80"/>
        <end position="338"/>
    </location>
</feature>
<dbReference type="CDD" id="cd00637">
    <property type="entry name" value="7tm_classA_rhodopsin-like"/>
    <property type="match status" value="1"/>
</dbReference>
<dbReference type="FunCoup" id="A0A7M7T0U1">
    <property type="interactions" value="660"/>
</dbReference>
<feature type="region of interest" description="Disordered" evidence="10">
    <location>
        <begin position="371"/>
        <end position="391"/>
    </location>
</feature>
<keyword evidence="8 9" id="KW-0807">Transducer</keyword>
<feature type="transmembrane region" description="Helical" evidence="11">
    <location>
        <begin position="285"/>
        <end position="308"/>
    </location>
</feature>
<comment type="similarity">
    <text evidence="9">Belongs to the G-protein coupled receptor 1 family.</text>
</comment>
<evidence type="ECO:0000256" key="1">
    <source>
        <dbReference type="ARBA" id="ARBA00004651"/>
    </source>
</evidence>
<comment type="subcellular location">
    <subcellularLocation>
        <location evidence="1">Cell membrane</location>
        <topology evidence="1">Multi-pass membrane protein</topology>
    </subcellularLocation>
</comment>
<dbReference type="KEGG" id="spu:105439685"/>
<reference evidence="14" key="1">
    <citation type="submission" date="2015-02" db="EMBL/GenBank/DDBJ databases">
        <title>Genome sequencing for Strongylocentrotus purpuratus.</title>
        <authorList>
            <person name="Murali S."/>
            <person name="Liu Y."/>
            <person name="Vee V."/>
            <person name="English A."/>
            <person name="Wang M."/>
            <person name="Skinner E."/>
            <person name="Han Y."/>
            <person name="Muzny D.M."/>
            <person name="Worley K.C."/>
            <person name="Gibbs R.A."/>
        </authorList>
    </citation>
    <scope>NUCLEOTIDE SEQUENCE</scope>
</reference>
<feature type="transmembrane region" description="Helical" evidence="11">
    <location>
        <begin position="320"/>
        <end position="341"/>
    </location>
</feature>
<feature type="transmembrane region" description="Helical" evidence="11">
    <location>
        <begin position="64"/>
        <end position="90"/>
    </location>
</feature>
<dbReference type="AlphaFoldDB" id="A0A7M7T0U1"/>
<dbReference type="PROSITE" id="PS50262">
    <property type="entry name" value="G_PROTEIN_RECEP_F1_2"/>
    <property type="match status" value="1"/>
</dbReference>
<feature type="transmembrane region" description="Helical" evidence="11">
    <location>
        <begin position="141"/>
        <end position="161"/>
    </location>
</feature>
<dbReference type="GO" id="GO:0008020">
    <property type="term" value="F:G protein-coupled photoreceptor activity"/>
    <property type="evidence" value="ECO:0000318"/>
    <property type="project" value="GO_Central"/>
</dbReference>
<keyword evidence="6 11" id="KW-0472">Membrane</keyword>
<dbReference type="FunFam" id="1.20.1070.10:FF:000345">
    <property type="entry name" value="40S ribosomal protein S27"/>
    <property type="match status" value="1"/>
</dbReference>
<evidence type="ECO:0000256" key="9">
    <source>
        <dbReference type="RuleBase" id="RU000688"/>
    </source>
</evidence>
<evidence type="ECO:0000313" key="13">
    <source>
        <dbReference type="EnsemblMetazoa" id="XP_030845478"/>
    </source>
</evidence>
<sequence>MTTTSISFGSVADVLLSTISTSFENHMPSTSMLEPVSTAFPNSTLNQTAPDSTGSNGNPTATQVVLMAAFIICMIWGNIGNMLVMGAILIDKKLRNTVANIFIFNLAIADFCVTSFVDLSYVLGNIYPQLFKSKSILCNMAASVCIISCTCSMWSICSISINRYICITKSKYYGTIYTRRNTLLMTASLWILCAFIDLPNYIGLGAHIFDVKKMGCSFDRLGHYGYTFYFIGMGVVIPLCLVLFCYIRVFIFVRESERRIHSWQTQGDQAARSQMPRVSKADRRLMITVFIIFIVFLTCWTPYVIIVLTDVNNVYPKELYVGAVIMAHLNSSLNSILYGITNRRFREGYKRLLLIRRCGCGISVNNTNNSTTESADPDVGKSRACEESQIT</sequence>
<feature type="transmembrane region" description="Helical" evidence="11">
    <location>
        <begin position="102"/>
        <end position="121"/>
    </location>
</feature>
<accession>A0A7M7T0U1</accession>
<dbReference type="OMA" id="VCIISCT"/>
<feature type="compositionally biased region" description="Basic and acidic residues" evidence="10">
    <location>
        <begin position="378"/>
        <end position="391"/>
    </location>
</feature>
<dbReference type="OrthoDB" id="10044919at2759"/>
<evidence type="ECO:0000256" key="10">
    <source>
        <dbReference type="SAM" id="MobiDB-lite"/>
    </source>
</evidence>
<name>A0A7M7T0U1_STRPU</name>
<protein>
    <recommendedName>
        <fullName evidence="12">G-protein coupled receptors family 1 profile domain-containing protein</fullName>
    </recommendedName>
</protein>
<keyword evidence="7 9" id="KW-0675">Receptor</keyword>
<feature type="transmembrane region" description="Helical" evidence="11">
    <location>
        <begin position="228"/>
        <end position="253"/>
    </location>
</feature>
<dbReference type="SMART" id="SM01381">
    <property type="entry name" value="7TM_GPCR_Srsx"/>
    <property type="match status" value="1"/>
</dbReference>
<evidence type="ECO:0000256" key="2">
    <source>
        <dbReference type="ARBA" id="ARBA00022475"/>
    </source>
</evidence>
<dbReference type="GO" id="GO:0071482">
    <property type="term" value="P:cellular response to light stimulus"/>
    <property type="evidence" value="ECO:0000318"/>
    <property type="project" value="GO_Central"/>
</dbReference>
<dbReference type="SUPFAM" id="SSF81321">
    <property type="entry name" value="Family A G protein-coupled receptor-like"/>
    <property type="match status" value="1"/>
</dbReference>
<dbReference type="Pfam" id="PF00001">
    <property type="entry name" value="7tm_1"/>
    <property type="match status" value="1"/>
</dbReference>
<dbReference type="InParanoid" id="A0A7M7T0U1"/>
<evidence type="ECO:0000256" key="8">
    <source>
        <dbReference type="ARBA" id="ARBA00023224"/>
    </source>
</evidence>
<dbReference type="GeneID" id="105439685"/>
<organism evidence="13 14">
    <name type="scientific">Strongylocentrotus purpuratus</name>
    <name type="common">Purple sea urchin</name>
    <dbReference type="NCBI Taxonomy" id="7668"/>
    <lineage>
        <taxon>Eukaryota</taxon>
        <taxon>Metazoa</taxon>
        <taxon>Echinodermata</taxon>
        <taxon>Eleutherozoa</taxon>
        <taxon>Echinozoa</taxon>
        <taxon>Echinoidea</taxon>
        <taxon>Euechinoidea</taxon>
        <taxon>Echinacea</taxon>
        <taxon>Camarodonta</taxon>
        <taxon>Echinidea</taxon>
        <taxon>Strongylocentrotidae</taxon>
        <taxon>Strongylocentrotus</taxon>
    </lineage>
</organism>
<evidence type="ECO:0000256" key="4">
    <source>
        <dbReference type="ARBA" id="ARBA00022989"/>
    </source>
</evidence>
<dbReference type="GO" id="GO:0007602">
    <property type="term" value="P:phototransduction"/>
    <property type="evidence" value="ECO:0000318"/>
    <property type="project" value="GO_Central"/>
</dbReference>
<dbReference type="RefSeq" id="XP_030845478.1">
    <property type="nucleotide sequence ID" value="XM_030989618.1"/>
</dbReference>
<feature type="transmembrane region" description="Helical" evidence="11">
    <location>
        <begin position="182"/>
        <end position="208"/>
    </location>
</feature>
<dbReference type="InterPro" id="IPR017452">
    <property type="entry name" value="GPCR_Rhodpsn_7TM"/>
</dbReference>
<dbReference type="GO" id="GO:0007186">
    <property type="term" value="P:G protein-coupled receptor signaling pathway"/>
    <property type="evidence" value="ECO:0000318"/>
    <property type="project" value="GO_Central"/>
</dbReference>
<evidence type="ECO:0000256" key="6">
    <source>
        <dbReference type="ARBA" id="ARBA00023136"/>
    </source>
</evidence>
<reference evidence="13" key="2">
    <citation type="submission" date="2021-01" db="UniProtKB">
        <authorList>
            <consortium name="EnsemblMetazoa"/>
        </authorList>
    </citation>
    <scope>IDENTIFICATION</scope>
</reference>
<evidence type="ECO:0000256" key="7">
    <source>
        <dbReference type="ARBA" id="ARBA00023170"/>
    </source>
</evidence>
<dbReference type="PANTHER" id="PTHR24228">
    <property type="entry name" value="B2 BRADYKININ RECEPTOR/ANGIOTENSIN II RECEPTOR"/>
    <property type="match status" value="1"/>
</dbReference>
<dbReference type="PRINTS" id="PR00237">
    <property type="entry name" value="GPCRRHODOPSN"/>
</dbReference>
<dbReference type="InterPro" id="IPR000276">
    <property type="entry name" value="GPCR_Rhodpsn"/>
</dbReference>
<evidence type="ECO:0000256" key="11">
    <source>
        <dbReference type="SAM" id="Phobius"/>
    </source>
</evidence>
<dbReference type="Gene3D" id="1.20.1070.10">
    <property type="entry name" value="Rhodopsin 7-helix transmembrane proteins"/>
    <property type="match status" value="1"/>
</dbReference>
<dbReference type="PANTHER" id="PTHR24228:SF75">
    <property type="entry name" value="G-PROTEIN COUPLED RECEPTORS FAMILY 1 PROFILE DOMAIN-CONTAINING PROTEIN"/>
    <property type="match status" value="1"/>
</dbReference>
<dbReference type="PROSITE" id="PS00237">
    <property type="entry name" value="G_PROTEIN_RECEP_F1_1"/>
    <property type="match status" value="1"/>
</dbReference>
<dbReference type="GO" id="GO:0005886">
    <property type="term" value="C:plasma membrane"/>
    <property type="evidence" value="ECO:0000318"/>
    <property type="project" value="GO_Central"/>
</dbReference>
<evidence type="ECO:0000256" key="5">
    <source>
        <dbReference type="ARBA" id="ARBA00023040"/>
    </source>
</evidence>
<keyword evidence="14" id="KW-1185">Reference proteome</keyword>
<proteinExistence type="inferred from homology"/>
<keyword evidence="2" id="KW-1003">Cell membrane</keyword>
<evidence type="ECO:0000259" key="12">
    <source>
        <dbReference type="PROSITE" id="PS50262"/>
    </source>
</evidence>
<keyword evidence="4 11" id="KW-1133">Transmembrane helix</keyword>
<keyword evidence="5 9" id="KW-0297">G-protein coupled receptor</keyword>
<dbReference type="EnsemblMetazoa" id="XM_030989618">
    <property type="protein sequence ID" value="XP_030845478"/>
    <property type="gene ID" value="LOC105439685"/>
</dbReference>